<dbReference type="CDD" id="cd07782">
    <property type="entry name" value="ASKHA_NBD_FGGY_D-RBK"/>
    <property type="match status" value="1"/>
</dbReference>
<keyword evidence="2" id="KW-0808">Transferase</keyword>
<keyword evidence="7" id="KW-1185">Reference proteome</keyword>
<dbReference type="NCBIfam" id="TIGR01315">
    <property type="entry name" value="5C_CHO_kinase"/>
    <property type="match status" value="1"/>
</dbReference>
<dbReference type="Pfam" id="PF00370">
    <property type="entry name" value="FGGY_N"/>
    <property type="match status" value="1"/>
</dbReference>
<proteinExistence type="inferred from homology"/>
<dbReference type="InterPro" id="IPR018485">
    <property type="entry name" value="FGGY_C"/>
</dbReference>
<name>A0ABS4E0R2_9HYPH</name>
<protein>
    <submittedName>
        <fullName evidence="6">FGGY-family pentulose kinase</fullName>
    </submittedName>
</protein>
<keyword evidence="3 6" id="KW-0418">Kinase</keyword>
<feature type="domain" description="Carbohydrate kinase FGGY C-terminal" evidence="5">
    <location>
        <begin position="280"/>
        <end position="489"/>
    </location>
</feature>
<feature type="domain" description="Carbohydrate kinase FGGY N-terminal" evidence="4">
    <location>
        <begin position="10"/>
        <end position="268"/>
    </location>
</feature>
<reference evidence="6 7" key="1">
    <citation type="submission" date="2021-03" db="EMBL/GenBank/DDBJ databases">
        <title>Genomic Encyclopedia of Type Strains, Phase IV (KMG-IV): sequencing the most valuable type-strain genomes for metagenomic binning, comparative biology and taxonomic classification.</title>
        <authorList>
            <person name="Goeker M."/>
        </authorList>
    </citation>
    <scope>NUCLEOTIDE SEQUENCE [LARGE SCALE GENOMIC DNA]</scope>
    <source>
        <strain evidence="6 7">DSM 21600</strain>
    </source>
</reference>
<comment type="caution">
    <text evidence="6">The sequence shown here is derived from an EMBL/GenBank/DDBJ whole genome shotgun (WGS) entry which is preliminary data.</text>
</comment>
<evidence type="ECO:0000256" key="1">
    <source>
        <dbReference type="ARBA" id="ARBA00009156"/>
    </source>
</evidence>
<dbReference type="InterPro" id="IPR018484">
    <property type="entry name" value="FGGY_N"/>
</dbReference>
<dbReference type="PANTHER" id="PTHR43435:SF4">
    <property type="entry name" value="FGGY CARBOHYDRATE KINASE DOMAIN-CONTAINING PROTEIN"/>
    <property type="match status" value="1"/>
</dbReference>
<dbReference type="EMBL" id="JAGGJU010000008">
    <property type="protein sequence ID" value="MBP1851529.1"/>
    <property type="molecule type" value="Genomic_DNA"/>
</dbReference>
<sequence>MANETISKGYVIGVDVGTGSARAGVFDLSGVMLASAKRDITLYQEAGSIVEQSSDEIWQAVCDCVRECVASAGITAQEVLGLGFDATCSLVVLGEEGRPIAVGPSDDPARNIIVWMDHRAVSQAERINAEGHEVLRYVGGRISPEMETPKLLWLKENRPDTFDGAWQFLDLADFLTWRATGDLSRSTCTVTCKWTYLAHEARWDPSYFRQIGLGVLAEENFERIGTSIVEPGCALGKGLTAQAAQAMGLTVGTAVASGMIDAHAGGIGTVGGDGAPQNSLAYVFGTSSCTMTSTAEPVFVPGVWGPYFSAMVPGMWLNEGGQSAAGAAIDQLLLLHPFAGEAKAMARQQGKALPVMLADLASARCANPADALEQVRGIHVVPEFLGNRAPFADPQARAVITGLGMERDLDSLVRLYLAGLYGIGYGLRQIIETQAKAGADIAQVVVSGGAGQHPFIRQILADASGKPVAAPVAEEPVLLGAAILGAVAAEGFADMRDAMAQMSRLEAVYRPDERVRRGHAERYAAFQRIQALGRELRDL</sequence>
<dbReference type="PIRSF" id="PIRSF000538">
    <property type="entry name" value="GlpK"/>
    <property type="match status" value="1"/>
</dbReference>
<dbReference type="PANTHER" id="PTHR43435">
    <property type="entry name" value="RIBULOKINASE"/>
    <property type="match status" value="1"/>
</dbReference>
<evidence type="ECO:0000313" key="6">
    <source>
        <dbReference type="EMBL" id="MBP1851529.1"/>
    </source>
</evidence>
<accession>A0ABS4E0R2</accession>
<dbReference type="InterPro" id="IPR006003">
    <property type="entry name" value="FGGY_RbtK-like"/>
</dbReference>
<comment type="similarity">
    <text evidence="1">Belongs to the FGGY kinase family.</text>
</comment>
<evidence type="ECO:0000256" key="3">
    <source>
        <dbReference type="ARBA" id="ARBA00022777"/>
    </source>
</evidence>
<evidence type="ECO:0000259" key="5">
    <source>
        <dbReference type="Pfam" id="PF02782"/>
    </source>
</evidence>
<dbReference type="GO" id="GO:0016301">
    <property type="term" value="F:kinase activity"/>
    <property type="evidence" value="ECO:0007669"/>
    <property type="project" value="UniProtKB-KW"/>
</dbReference>
<evidence type="ECO:0000313" key="7">
    <source>
        <dbReference type="Proteomes" id="UP000759443"/>
    </source>
</evidence>
<evidence type="ECO:0000259" key="4">
    <source>
        <dbReference type="Pfam" id="PF00370"/>
    </source>
</evidence>
<dbReference type="Gene3D" id="3.30.420.40">
    <property type="match status" value="1"/>
</dbReference>
<dbReference type="Pfam" id="PF02782">
    <property type="entry name" value="FGGY_C"/>
    <property type="match status" value="1"/>
</dbReference>
<organism evidence="6 7">
    <name type="scientific">Rhizobium halophytocola</name>
    <dbReference type="NCBI Taxonomy" id="735519"/>
    <lineage>
        <taxon>Bacteria</taxon>
        <taxon>Pseudomonadati</taxon>
        <taxon>Pseudomonadota</taxon>
        <taxon>Alphaproteobacteria</taxon>
        <taxon>Hyphomicrobiales</taxon>
        <taxon>Rhizobiaceae</taxon>
        <taxon>Rhizobium/Agrobacterium group</taxon>
        <taxon>Rhizobium</taxon>
    </lineage>
</organism>
<dbReference type="SUPFAM" id="SSF53067">
    <property type="entry name" value="Actin-like ATPase domain"/>
    <property type="match status" value="2"/>
</dbReference>
<dbReference type="InterPro" id="IPR000577">
    <property type="entry name" value="Carb_kinase_FGGY"/>
</dbReference>
<dbReference type="InterPro" id="IPR043129">
    <property type="entry name" value="ATPase_NBD"/>
</dbReference>
<dbReference type="RefSeq" id="WP_209946359.1">
    <property type="nucleotide sequence ID" value="NZ_JAGGJU010000008.1"/>
</dbReference>
<dbReference type="Proteomes" id="UP000759443">
    <property type="component" value="Unassembled WGS sequence"/>
</dbReference>
<gene>
    <name evidence="6" type="ORF">J2Z17_002977</name>
</gene>
<evidence type="ECO:0000256" key="2">
    <source>
        <dbReference type="ARBA" id="ARBA00022679"/>
    </source>
</evidence>
<dbReference type="Gene3D" id="1.20.58.2240">
    <property type="match status" value="1"/>
</dbReference>